<dbReference type="Proteomes" id="UP000289193">
    <property type="component" value="Unassembled WGS sequence"/>
</dbReference>
<evidence type="ECO:0000313" key="3">
    <source>
        <dbReference type="EMBL" id="RXK09953.1"/>
    </source>
</evidence>
<reference evidence="2 4" key="2">
    <citation type="submission" date="2018-07" db="EMBL/GenBank/DDBJ databases">
        <title>Complete genome of the Arcobacter bivalviorum type strain LMG 26154.</title>
        <authorList>
            <person name="Miller W.G."/>
            <person name="Yee E."/>
            <person name="Bono J.L."/>
        </authorList>
    </citation>
    <scope>NUCLEOTIDE SEQUENCE [LARGE SCALE GENOMIC DNA]</scope>
    <source>
        <strain evidence="2 4">LMG 26154</strain>
    </source>
</reference>
<dbReference type="EMBL" id="PDKM01000003">
    <property type="protein sequence ID" value="RXK09953.1"/>
    <property type="molecule type" value="Genomic_DNA"/>
</dbReference>
<dbReference type="SUPFAM" id="SSF88713">
    <property type="entry name" value="Glycoside hydrolase/deacetylase"/>
    <property type="match status" value="1"/>
</dbReference>
<protein>
    <recommendedName>
        <fullName evidence="1">DUF7033 domain-containing protein</fullName>
    </recommendedName>
</protein>
<dbReference type="CDD" id="cd10931">
    <property type="entry name" value="CE4_u7"/>
    <property type="match status" value="1"/>
</dbReference>
<reference evidence="3 5" key="1">
    <citation type="submission" date="2017-10" db="EMBL/GenBank/DDBJ databases">
        <title>Genomics of the genus Arcobacter.</title>
        <authorList>
            <person name="Perez-Cataluna A."/>
            <person name="Figueras M.J."/>
        </authorList>
    </citation>
    <scope>NUCLEOTIDE SEQUENCE [LARGE SCALE GENOMIC DNA]</scope>
    <source>
        <strain evidence="3 5">CECT 7835</strain>
    </source>
</reference>
<evidence type="ECO:0000259" key="1">
    <source>
        <dbReference type="Pfam" id="PF23019"/>
    </source>
</evidence>
<dbReference type="KEGG" id="hbv:ABIV_2478"/>
<dbReference type="AlphaFoldDB" id="A0AAX2AA49"/>
<organism evidence="3 5">
    <name type="scientific">Halarcobacter bivalviorum</name>
    <dbReference type="NCBI Taxonomy" id="663364"/>
    <lineage>
        <taxon>Bacteria</taxon>
        <taxon>Pseudomonadati</taxon>
        <taxon>Campylobacterota</taxon>
        <taxon>Epsilonproteobacteria</taxon>
        <taxon>Campylobacterales</taxon>
        <taxon>Arcobacteraceae</taxon>
        <taxon>Halarcobacter</taxon>
    </lineage>
</organism>
<dbReference type="GO" id="GO:0005975">
    <property type="term" value="P:carbohydrate metabolic process"/>
    <property type="evidence" value="ECO:0007669"/>
    <property type="project" value="InterPro"/>
</dbReference>
<gene>
    <name evidence="2" type="ORF">ABIV_2478</name>
    <name evidence="3" type="ORF">CRV05_06105</name>
</gene>
<dbReference type="RefSeq" id="WP_114840231.1">
    <property type="nucleotide sequence ID" value="NZ_CP031217.1"/>
</dbReference>
<dbReference type="InterPro" id="IPR054297">
    <property type="entry name" value="DUF7033"/>
</dbReference>
<keyword evidence="5" id="KW-1185">Reference proteome</keyword>
<proteinExistence type="predicted"/>
<evidence type="ECO:0000313" key="4">
    <source>
        <dbReference type="Proteomes" id="UP000253850"/>
    </source>
</evidence>
<name>A0AAX2AA49_9BACT</name>
<sequence length="452" mass="54349">MIKIVAPNTHKEEIRYLCETIFKDFLGIEYNLFFEKRGNYKISFNDKYFILENVLFKNYESYLVSESIPKEIDYIEETPIIYGKNYWEIISDNNIIEEKNCYKKIKVGINENIYCGLDIFGSIFFMLSRFEEFLISSYDQFNRVTSQNMLSIKFGFEKKAVVHEYLEILWNLILNLDSSFSKKDHKFKFIPTHDIDHLYFWKDYNFFITRLKKCLFKYKNFKQAYKEICSYFLVRIKLKKDPYDKIDYFINKSEEIGVKSIFYFLVGQHCDKDADFDLKKLKRYLEKIKEKGHVIGLHPSFLSCEDINILKNDKEILENISQNKITFSRQHYLRFNVPHTFIDLESIGILNDSSFGFTDRVGFRTGCCYSYKIFDFINKKTLNLYEHPLIVMDGVIIEMNKEKAKKEIFEVMDEVKKYNGQMVILWHNSSFEVDKWEKFQELYSEIIEEVKK</sequence>
<evidence type="ECO:0000313" key="5">
    <source>
        <dbReference type="Proteomes" id="UP000289193"/>
    </source>
</evidence>
<dbReference type="EMBL" id="CP031217">
    <property type="protein sequence ID" value="AXH13449.1"/>
    <property type="molecule type" value="Genomic_DNA"/>
</dbReference>
<dbReference type="Gene3D" id="3.20.20.370">
    <property type="entry name" value="Glycoside hydrolase/deacetylase"/>
    <property type="match status" value="1"/>
</dbReference>
<dbReference type="Pfam" id="PF23019">
    <property type="entry name" value="DUF7033"/>
    <property type="match status" value="1"/>
</dbReference>
<feature type="domain" description="DUF7033" evidence="1">
    <location>
        <begin position="116"/>
        <end position="202"/>
    </location>
</feature>
<evidence type="ECO:0000313" key="2">
    <source>
        <dbReference type="EMBL" id="AXH13449.1"/>
    </source>
</evidence>
<accession>A0AAX2AA49</accession>
<dbReference type="Proteomes" id="UP000253850">
    <property type="component" value="Chromosome"/>
</dbReference>
<dbReference type="InterPro" id="IPR011330">
    <property type="entry name" value="Glyco_hydro/deAcase_b/a-brl"/>
</dbReference>